<reference evidence="11 12" key="1">
    <citation type="journal article" date="2018" name="Biotechnol. Adv.">
        <title>Improved genomic resources and new bioinformatic workflow for the carcinogenic parasite Clonorchis sinensis: Biotechnological implications.</title>
        <authorList>
            <person name="Wang D."/>
            <person name="Korhonen P.K."/>
            <person name="Gasser R.B."/>
            <person name="Young N.D."/>
        </authorList>
    </citation>
    <scope>NUCLEOTIDE SEQUENCE [LARGE SCALE GENOMIC DNA]</scope>
    <source>
        <strain evidence="11">Cs-k2</strain>
    </source>
</reference>
<evidence type="ECO:0000313" key="11">
    <source>
        <dbReference type="EMBL" id="KAG5450950.1"/>
    </source>
</evidence>
<evidence type="ECO:0000256" key="3">
    <source>
        <dbReference type="ARBA" id="ARBA00016093"/>
    </source>
</evidence>
<evidence type="ECO:0000256" key="7">
    <source>
        <dbReference type="ARBA" id="ARBA00023254"/>
    </source>
</evidence>
<evidence type="ECO:0000256" key="5">
    <source>
        <dbReference type="ARBA" id="ARBA00023172"/>
    </source>
</evidence>
<evidence type="ECO:0000256" key="2">
    <source>
        <dbReference type="ARBA" id="ARBA00007922"/>
    </source>
</evidence>
<evidence type="ECO:0000313" key="12">
    <source>
        <dbReference type="Proteomes" id="UP000286415"/>
    </source>
</evidence>
<dbReference type="GO" id="GO:0000709">
    <property type="term" value="P:meiotic joint molecule formation"/>
    <property type="evidence" value="ECO:0007669"/>
    <property type="project" value="TreeGrafter"/>
</dbReference>
<gene>
    <name evidence="11" type="ORF">CSKR_105292</name>
</gene>
<accession>A0A8T1MPI0</accession>
<organism evidence="11 12">
    <name type="scientific">Clonorchis sinensis</name>
    <name type="common">Chinese liver fluke</name>
    <dbReference type="NCBI Taxonomy" id="79923"/>
    <lineage>
        <taxon>Eukaryota</taxon>
        <taxon>Metazoa</taxon>
        <taxon>Spiralia</taxon>
        <taxon>Lophotrochozoa</taxon>
        <taxon>Platyhelminthes</taxon>
        <taxon>Trematoda</taxon>
        <taxon>Digenea</taxon>
        <taxon>Opisthorchiida</taxon>
        <taxon>Opisthorchiata</taxon>
        <taxon>Opisthorchiidae</taxon>
        <taxon>Clonorchis</taxon>
    </lineage>
</organism>
<dbReference type="InterPro" id="IPR036388">
    <property type="entry name" value="WH-like_DNA-bd_sf"/>
</dbReference>
<evidence type="ECO:0000259" key="9">
    <source>
        <dbReference type="Pfam" id="PF07106"/>
    </source>
</evidence>
<dbReference type="GO" id="GO:0120230">
    <property type="term" value="F:recombinase activator activity"/>
    <property type="evidence" value="ECO:0007669"/>
    <property type="project" value="TreeGrafter"/>
</dbReference>
<feature type="coiled-coil region" evidence="8">
    <location>
        <begin position="244"/>
        <end position="294"/>
    </location>
</feature>
<dbReference type="EMBL" id="NIRI02000042">
    <property type="protein sequence ID" value="KAG5450950.1"/>
    <property type="molecule type" value="Genomic_DNA"/>
</dbReference>
<comment type="subcellular location">
    <subcellularLocation>
        <location evidence="1">Nucleus</location>
    </subcellularLocation>
</comment>
<evidence type="ECO:0000256" key="4">
    <source>
        <dbReference type="ARBA" id="ARBA00023054"/>
    </source>
</evidence>
<evidence type="ECO:0000259" key="10">
    <source>
        <dbReference type="Pfam" id="PF18517"/>
    </source>
</evidence>
<feature type="domain" description="Homologous-pairing protein 2 winged helix" evidence="9">
    <location>
        <begin position="161"/>
        <end position="217"/>
    </location>
</feature>
<dbReference type="GO" id="GO:0010774">
    <property type="term" value="P:meiotic strand invasion involved in reciprocal meiotic recombination"/>
    <property type="evidence" value="ECO:0007669"/>
    <property type="project" value="TreeGrafter"/>
</dbReference>
<protein>
    <recommendedName>
        <fullName evidence="3">Homologous-pairing protein 2 homolog</fullName>
    </recommendedName>
</protein>
<keyword evidence="4 8" id="KW-0175">Coiled coil</keyword>
<dbReference type="PANTHER" id="PTHR15938:SF0">
    <property type="entry name" value="HOMOLOGOUS-PAIRING PROTEIN 2 HOMOLOG"/>
    <property type="match status" value="1"/>
</dbReference>
<feature type="domain" description="Leucine zipper with capping helix" evidence="10">
    <location>
        <begin position="299"/>
        <end position="355"/>
    </location>
</feature>
<dbReference type="GO" id="GO:0120231">
    <property type="term" value="C:DNA recombinase auxiliary factor complex"/>
    <property type="evidence" value="ECO:0007669"/>
    <property type="project" value="TreeGrafter"/>
</dbReference>
<sequence length="361" mass="41097">MEPGTRAGILSGCPSLDRGSREAEVGFELRTFRTRTLLQLSPPKIIKINNNRSAVTPFRRLTAMQPEGSTRDGGSREAEVGFEPRTFRSVNSRSNHLSHLLPKNIRDLSIEETEQQLSAVFGELSFLFSIHYQCVKLLKKGVKRLLDLHLVGMTVPPQCKADVARYFETENRPFSLIDVTNALKNYGKTVVSKAIEELAESGIIREKLYGKQKVYVYDQSRLPVFDESELRLLEEEITSLSTLLAEEQYRLKSLTNELKKVTSTLSMEEATQELAHVESELDRVESEVTRLRKKGVVIRPEDFEEVTSSRNRFITEWRKRKRIAMDIIDAVAEGYPKSKKQLMSDVGIETDEDCGVTFPKH</sequence>
<dbReference type="GO" id="GO:0007129">
    <property type="term" value="P:homologous chromosome pairing at meiosis"/>
    <property type="evidence" value="ECO:0007669"/>
    <property type="project" value="TreeGrafter"/>
</dbReference>
<dbReference type="GO" id="GO:0003690">
    <property type="term" value="F:double-stranded DNA binding"/>
    <property type="evidence" value="ECO:0007669"/>
    <property type="project" value="TreeGrafter"/>
</dbReference>
<name>A0A8T1MPI0_CLOSI</name>
<reference evidence="11 12" key="2">
    <citation type="journal article" date="2021" name="Genomics">
        <title>High-quality reference genome for Clonorchis sinensis.</title>
        <authorList>
            <person name="Young N.D."/>
            <person name="Stroehlein A.J."/>
            <person name="Kinkar L."/>
            <person name="Wang T."/>
            <person name="Sohn W.M."/>
            <person name="Chang B.C.H."/>
            <person name="Kaur P."/>
            <person name="Weisz D."/>
            <person name="Dudchenko O."/>
            <person name="Aiden E.L."/>
            <person name="Korhonen P.K."/>
            <person name="Gasser R.B."/>
        </authorList>
    </citation>
    <scope>NUCLEOTIDE SEQUENCE [LARGE SCALE GENOMIC DNA]</scope>
    <source>
        <strain evidence="11">Cs-k2</strain>
    </source>
</reference>
<proteinExistence type="inferred from homology"/>
<dbReference type="PANTHER" id="PTHR15938">
    <property type="entry name" value="TBP-1 INTERACTING PROTEIN"/>
    <property type="match status" value="1"/>
</dbReference>
<dbReference type="OrthoDB" id="272266at2759"/>
<dbReference type="Proteomes" id="UP000286415">
    <property type="component" value="Unassembled WGS sequence"/>
</dbReference>
<comment type="caution">
    <text evidence="11">The sequence shown here is derived from an EMBL/GenBank/DDBJ whole genome shotgun (WGS) entry which is preliminary data.</text>
</comment>
<dbReference type="Pfam" id="PF07106">
    <property type="entry name" value="WHD_TBPIP"/>
    <property type="match status" value="1"/>
</dbReference>
<evidence type="ECO:0000256" key="8">
    <source>
        <dbReference type="SAM" id="Coils"/>
    </source>
</evidence>
<evidence type="ECO:0000256" key="6">
    <source>
        <dbReference type="ARBA" id="ARBA00023242"/>
    </source>
</evidence>
<dbReference type="InterPro" id="IPR010776">
    <property type="entry name" value="Hop2_WH_dom"/>
</dbReference>
<dbReference type="Pfam" id="PF18517">
    <property type="entry name" value="LZ3wCH"/>
    <property type="match status" value="1"/>
</dbReference>
<keyword evidence="12" id="KW-1185">Reference proteome</keyword>
<evidence type="ECO:0000256" key="1">
    <source>
        <dbReference type="ARBA" id="ARBA00004123"/>
    </source>
</evidence>
<dbReference type="GO" id="GO:0000794">
    <property type="term" value="C:condensed nuclear chromosome"/>
    <property type="evidence" value="ECO:0007669"/>
    <property type="project" value="TreeGrafter"/>
</dbReference>
<dbReference type="InterPro" id="IPR040661">
    <property type="entry name" value="LZ3wCH"/>
</dbReference>
<keyword evidence="5" id="KW-0233">DNA recombination</keyword>
<dbReference type="AlphaFoldDB" id="A0A8T1MPI0"/>
<keyword evidence="7" id="KW-0469">Meiosis</keyword>
<keyword evidence="6" id="KW-0539">Nucleus</keyword>
<dbReference type="Gene3D" id="1.10.10.10">
    <property type="entry name" value="Winged helix-like DNA-binding domain superfamily/Winged helix DNA-binding domain"/>
    <property type="match status" value="1"/>
</dbReference>
<comment type="similarity">
    <text evidence="2">Belongs to the HOP2 family.</text>
</comment>